<dbReference type="SUPFAM" id="SSF103473">
    <property type="entry name" value="MFS general substrate transporter"/>
    <property type="match status" value="1"/>
</dbReference>
<feature type="transmembrane region" description="Helical" evidence="1">
    <location>
        <begin position="217"/>
        <end position="235"/>
    </location>
</feature>
<keyword evidence="2" id="KW-1185">Reference proteome</keyword>
<dbReference type="PANTHER" id="PTHR45757:SF7">
    <property type="entry name" value="MFS DOMAIN-CONTAINING PROTEIN"/>
    <property type="match status" value="1"/>
</dbReference>
<evidence type="ECO:0000256" key="1">
    <source>
        <dbReference type="SAM" id="Phobius"/>
    </source>
</evidence>
<feature type="transmembrane region" description="Helical" evidence="1">
    <location>
        <begin position="83"/>
        <end position="104"/>
    </location>
</feature>
<dbReference type="WBParaSite" id="SMUV_0000432001-mRNA-1">
    <property type="protein sequence ID" value="SMUV_0000432001-mRNA-1"/>
    <property type="gene ID" value="SMUV_0000432001"/>
</dbReference>
<dbReference type="PANTHER" id="PTHR45757">
    <property type="entry name" value="PROTEIN CBG23364-RELATED"/>
    <property type="match status" value="1"/>
</dbReference>
<feature type="transmembrane region" description="Helical" evidence="1">
    <location>
        <begin position="32"/>
        <end position="50"/>
    </location>
</feature>
<keyword evidence="1" id="KW-0472">Membrane</keyword>
<feature type="transmembrane region" description="Helical" evidence="1">
    <location>
        <begin position="56"/>
        <end position="76"/>
    </location>
</feature>
<dbReference type="GO" id="GO:0022857">
    <property type="term" value="F:transmembrane transporter activity"/>
    <property type="evidence" value="ECO:0007669"/>
    <property type="project" value="InterPro"/>
</dbReference>
<feature type="transmembrane region" description="Helical" evidence="1">
    <location>
        <begin position="341"/>
        <end position="363"/>
    </location>
</feature>
<reference evidence="3" key="1">
    <citation type="submission" date="2017-02" db="UniProtKB">
        <authorList>
            <consortium name="WormBaseParasite"/>
        </authorList>
    </citation>
    <scope>IDENTIFICATION</scope>
</reference>
<dbReference type="Gene3D" id="1.20.1250.20">
    <property type="entry name" value="MFS general substrate transporter like domains"/>
    <property type="match status" value="1"/>
</dbReference>
<sequence length="402" mass="45785">MKPLLVWVTPGFGMFFGTLLSAWLIKPLGVRKLVPVALYILLQVFIGIMAVSIIRFIQGLSCGTVLPVIGSMTANWATLKEQYCFIVFGHLFVQLVPLACWPFSSWLLKLEFTLPFIFYATIAVIFAAVWVLFYRDRPQYHRLVNGLELNKIVTGKIKAISNRSVKKKSLGMVISSLPVWAVWISAFSYFVVIALILQYLPIYCHIILKMEDPTPEIAMAFSLMLIMTLLYPIWIRIARKSGEKMSISLFNLISFIVIGVAFIFIGLSPKNSVISRGAFIVTLIALVLSFYGFYRSAIFVGRYYAKYIISYAENSFAVAFIFVSFLVYFLDNPEGFNEWRVVFITVSLVQFITAAVFCILGSWKPEEWSKQTWNPSVGRRLVSVDQIDFHNEECGFIEMKII</sequence>
<evidence type="ECO:0000313" key="2">
    <source>
        <dbReference type="Proteomes" id="UP000046393"/>
    </source>
</evidence>
<keyword evidence="1" id="KW-0812">Transmembrane</keyword>
<feature type="transmembrane region" description="Helical" evidence="1">
    <location>
        <begin position="306"/>
        <end position="329"/>
    </location>
</feature>
<organism evidence="2 3">
    <name type="scientific">Syphacia muris</name>
    <dbReference type="NCBI Taxonomy" id="451379"/>
    <lineage>
        <taxon>Eukaryota</taxon>
        <taxon>Metazoa</taxon>
        <taxon>Ecdysozoa</taxon>
        <taxon>Nematoda</taxon>
        <taxon>Chromadorea</taxon>
        <taxon>Rhabditida</taxon>
        <taxon>Spirurina</taxon>
        <taxon>Oxyuridomorpha</taxon>
        <taxon>Oxyuroidea</taxon>
        <taxon>Oxyuridae</taxon>
        <taxon>Syphacia</taxon>
    </lineage>
</organism>
<dbReference type="STRING" id="451379.A0A0N5AIR3"/>
<feature type="transmembrane region" description="Helical" evidence="1">
    <location>
        <begin position="247"/>
        <end position="267"/>
    </location>
</feature>
<dbReference type="AlphaFoldDB" id="A0A0N5AIR3"/>
<dbReference type="InterPro" id="IPR011701">
    <property type="entry name" value="MFS"/>
</dbReference>
<accession>A0A0N5AIR3</accession>
<feature type="transmembrane region" description="Helical" evidence="1">
    <location>
        <begin position="273"/>
        <end position="294"/>
    </location>
</feature>
<feature type="transmembrane region" description="Helical" evidence="1">
    <location>
        <begin position="116"/>
        <end position="134"/>
    </location>
</feature>
<dbReference type="Proteomes" id="UP000046393">
    <property type="component" value="Unplaced"/>
</dbReference>
<dbReference type="InterPro" id="IPR036259">
    <property type="entry name" value="MFS_trans_sf"/>
</dbReference>
<feature type="transmembrane region" description="Helical" evidence="1">
    <location>
        <begin position="6"/>
        <end position="25"/>
    </location>
</feature>
<feature type="transmembrane region" description="Helical" evidence="1">
    <location>
        <begin position="170"/>
        <end position="197"/>
    </location>
</feature>
<dbReference type="Pfam" id="PF07690">
    <property type="entry name" value="MFS_1"/>
    <property type="match status" value="1"/>
</dbReference>
<evidence type="ECO:0000313" key="3">
    <source>
        <dbReference type="WBParaSite" id="SMUV_0000432001-mRNA-1"/>
    </source>
</evidence>
<proteinExistence type="predicted"/>
<protein>
    <submittedName>
        <fullName evidence="3">MFS domain-containing protein</fullName>
    </submittedName>
</protein>
<name>A0A0N5AIR3_9BILA</name>
<dbReference type="GO" id="GO:0016020">
    <property type="term" value="C:membrane"/>
    <property type="evidence" value="ECO:0007669"/>
    <property type="project" value="TreeGrafter"/>
</dbReference>
<keyword evidence="1" id="KW-1133">Transmembrane helix</keyword>